<keyword evidence="2" id="KW-1185">Reference proteome</keyword>
<dbReference type="EMBL" id="VANP01000001">
    <property type="protein sequence ID" value="TLP66640.1"/>
    <property type="molecule type" value="Genomic_DNA"/>
</dbReference>
<dbReference type="Pfam" id="PF17963">
    <property type="entry name" value="Big_9"/>
    <property type="match status" value="1"/>
</dbReference>
<evidence type="ECO:0008006" key="3">
    <source>
        <dbReference type="Google" id="ProtNLM"/>
    </source>
</evidence>
<dbReference type="AlphaFoldDB" id="A0A5R8ZLM2"/>
<name>A0A5R8ZLM2_9ACTN</name>
<organism evidence="1 2">
    <name type="scientific">Microbispora triticiradicis</name>
    <dbReference type="NCBI Taxonomy" id="2200763"/>
    <lineage>
        <taxon>Bacteria</taxon>
        <taxon>Bacillati</taxon>
        <taxon>Actinomycetota</taxon>
        <taxon>Actinomycetes</taxon>
        <taxon>Streptosporangiales</taxon>
        <taxon>Streptosporangiaceae</taxon>
        <taxon>Microbispora</taxon>
    </lineage>
</organism>
<gene>
    <name evidence="1" type="ORF">FED44_04075</name>
</gene>
<reference evidence="1" key="1">
    <citation type="submission" date="2019-05" db="EMBL/GenBank/DDBJ databases">
        <title>Isolation, diversity and antifungal activity of Actinobacteria from wheat.</title>
        <authorList>
            <person name="Yu B."/>
        </authorList>
    </citation>
    <scope>NUCLEOTIDE SEQUENCE [LARGE SCALE GENOMIC DNA]</scope>
    <source>
        <strain evidence="1">NEAU-HEGS1-5</strain>
    </source>
</reference>
<accession>A0A5R8ZLM2</accession>
<protein>
    <recommendedName>
        <fullName evidence="3">Tandem-95 repeat protein</fullName>
    </recommendedName>
</protein>
<dbReference type="Gene3D" id="2.60.120.260">
    <property type="entry name" value="Galactose-binding domain-like"/>
    <property type="match status" value="1"/>
</dbReference>
<dbReference type="Gene3D" id="2.60.40.3440">
    <property type="match status" value="1"/>
</dbReference>
<proteinExistence type="predicted"/>
<dbReference type="Proteomes" id="UP000309033">
    <property type="component" value="Unassembled WGS sequence"/>
</dbReference>
<comment type="caution">
    <text evidence="1">The sequence shown here is derived from an EMBL/GenBank/DDBJ whole genome shotgun (WGS) entry which is preliminary data.</text>
</comment>
<evidence type="ECO:0000313" key="2">
    <source>
        <dbReference type="Proteomes" id="UP000309033"/>
    </source>
</evidence>
<evidence type="ECO:0000313" key="1">
    <source>
        <dbReference type="EMBL" id="TLP66640.1"/>
    </source>
</evidence>
<sequence length="305" mass="31364">MTIRPTGISSVIALPGQLGNNTPAPPIQIVNGQSISPTQAVNDTATTQGKPVSVPVLANDTATAPVISNVTAPANGTAVVSGNTVVYTPKPGFVGTDRFTYTVTTACGSATATVTVAVPCTDTPVALANGSFEEPPITGFQMLPDASTNPSIGWRTTATDNLVEFWRNGYGGVPAADGQQFAELNANMFSTLYQDVPTIPGTVMTWSLYHRGVAGTDTMHVLIGAPGATLVQTPAGASSPDITDGNTAWRRYTGTYVVPPGQTVTRFSFQSVTTAGGNPATGNLLDGVVFETPRCPSTAQASVRS</sequence>
<dbReference type="OrthoDB" id="158862at2"/>